<dbReference type="EMBL" id="JADKGK010000027">
    <property type="protein sequence ID" value="MBL0005527.1"/>
    <property type="molecule type" value="Genomic_DNA"/>
</dbReference>
<protein>
    <recommendedName>
        <fullName evidence="1">YbaK/aminoacyl-tRNA synthetase-associated domain-containing protein</fullName>
    </recommendedName>
</protein>
<evidence type="ECO:0000259" key="1">
    <source>
        <dbReference type="Pfam" id="PF04073"/>
    </source>
</evidence>
<feature type="domain" description="YbaK/aminoacyl-tRNA synthetase-associated" evidence="1">
    <location>
        <begin position="47"/>
        <end position="166"/>
    </location>
</feature>
<dbReference type="Gene3D" id="3.90.960.10">
    <property type="entry name" value="YbaK/aminoacyl-tRNA synthetase-associated domain"/>
    <property type="match status" value="1"/>
</dbReference>
<dbReference type="EMBL" id="JADIXZ010000007">
    <property type="protein sequence ID" value="MBK6302080.1"/>
    <property type="molecule type" value="Genomic_DNA"/>
</dbReference>
<evidence type="ECO:0000313" key="4">
    <source>
        <dbReference type="Proteomes" id="UP000718281"/>
    </source>
</evidence>
<accession>A0A934X7X6</accession>
<sequence length="180" mass="18226">MPPAPAPLGTLDWRPLADHLDLVAGPVAAAAGLVPDALVAPIDATLADTAAFCAAYQVPAEASANCVVVEGRRAERVVRAAVMVLAVDRADVNKVVRKHLDVRKLSFMGSEEAQEATGMIQGGITPVGLPSDWLILVDSAVVAAGPVVIGGGVRGAKLLLHGGDLAALPGAAVLDLAVPR</sequence>
<name>A0A934X7X6_9MICO</name>
<evidence type="ECO:0000313" key="3">
    <source>
        <dbReference type="EMBL" id="MBL0005527.1"/>
    </source>
</evidence>
<dbReference type="Proteomes" id="UP000886632">
    <property type="component" value="Unassembled WGS sequence"/>
</dbReference>
<gene>
    <name evidence="2" type="ORF">IPF40_13960</name>
    <name evidence="3" type="ORF">IPP00_16720</name>
</gene>
<dbReference type="InterPro" id="IPR036754">
    <property type="entry name" value="YbaK/aa-tRNA-synt-asso_dom_sf"/>
</dbReference>
<proteinExistence type="predicted"/>
<dbReference type="InterPro" id="IPR007214">
    <property type="entry name" value="YbaK/aa-tRNA-synth-assoc-dom"/>
</dbReference>
<dbReference type="GO" id="GO:0002161">
    <property type="term" value="F:aminoacyl-tRNA deacylase activity"/>
    <property type="evidence" value="ECO:0007669"/>
    <property type="project" value="InterPro"/>
</dbReference>
<comment type="caution">
    <text evidence="2">The sequence shown here is derived from an EMBL/GenBank/DDBJ whole genome shotgun (WGS) entry which is preliminary data.</text>
</comment>
<reference evidence="2 4" key="1">
    <citation type="submission" date="2020-10" db="EMBL/GenBank/DDBJ databases">
        <title>Connecting structure to function with the recovery of over 1000 high-quality activated sludge metagenome-assembled genomes encoding full-length rRNA genes using long-read sequencing.</title>
        <authorList>
            <person name="Singleton C.M."/>
            <person name="Petriglieri F."/>
            <person name="Kristensen J.M."/>
            <person name="Kirkegaard R.H."/>
            <person name="Michaelsen T.Y."/>
            <person name="Andersen M.H."/>
            <person name="Karst S.M."/>
            <person name="Dueholm M.S."/>
            <person name="Nielsen P.H."/>
            <person name="Albertsen M."/>
        </authorList>
    </citation>
    <scope>NUCLEOTIDE SEQUENCE [LARGE SCALE GENOMIC DNA]</scope>
    <source>
        <strain evidence="2">AalE_18-Q3-R2-46_BAT3C.188</strain>
        <strain evidence="3">Ribe_18-Q3-R11-54_MAXAC.001</strain>
    </source>
</reference>
<dbReference type="Proteomes" id="UP000718281">
    <property type="component" value="Unassembled WGS sequence"/>
</dbReference>
<dbReference type="Pfam" id="PF04073">
    <property type="entry name" value="tRNA_edit"/>
    <property type="match status" value="1"/>
</dbReference>
<organism evidence="2 4">
    <name type="scientific">Candidatus Phosphoribacter hodrii</name>
    <dbReference type="NCBI Taxonomy" id="2953743"/>
    <lineage>
        <taxon>Bacteria</taxon>
        <taxon>Bacillati</taxon>
        <taxon>Actinomycetota</taxon>
        <taxon>Actinomycetes</taxon>
        <taxon>Micrococcales</taxon>
        <taxon>Dermatophilaceae</taxon>
        <taxon>Candidatus Phosphoribacter</taxon>
    </lineage>
</organism>
<dbReference type="AlphaFoldDB" id="A0A934X7X6"/>
<dbReference type="SUPFAM" id="SSF55826">
    <property type="entry name" value="YbaK/ProRS associated domain"/>
    <property type="match status" value="1"/>
</dbReference>
<evidence type="ECO:0000313" key="2">
    <source>
        <dbReference type="EMBL" id="MBK6302080.1"/>
    </source>
</evidence>